<dbReference type="PANTHER" id="PTHR36838:SF3">
    <property type="entry name" value="TRANSPORTER AUXIN EFFLUX CARRIER EC FAMILY"/>
    <property type="match status" value="1"/>
</dbReference>
<feature type="transmembrane region" description="Helical" evidence="8">
    <location>
        <begin position="287"/>
        <end position="311"/>
    </location>
</feature>
<dbReference type="RefSeq" id="WP_120117688.1">
    <property type="nucleotide sequence ID" value="NZ_BORI01000015.1"/>
</dbReference>
<feature type="transmembrane region" description="Helical" evidence="8">
    <location>
        <begin position="129"/>
        <end position="151"/>
    </location>
</feature>
<comment type="caution">
    <text evidence="10">The sequence shown here is derived from an EMBL/GenBank/DDBJ whole genome shotgun (WGS) entry which is preliminary data.</text>
</comment>
<reference evidence="10 11" key="1">
    <citation type="submission" date="2018-12" db="EMBL/GenBank/DDBJ databases">
        <authorList>
            <person name="Sun L."/>
            <person name="Chen Z."/>
        </authorList>
    </citation>
    <scope>NUCLEOTIDE SEQUENCE [LARGE SCALE GENOMIC DNA]</scope>
    <source>
        <strain evidence="10 11">LMG 29736</strain>
    </source>
</reference>
<evidence type="ECO:0000256" key="7">
    <source>
        <dbReference type="ARBA" id="ARBA00023136"/>
    </source>
</evidence>
<feature type="transmembrane region" description="Helical" evidence="8">
    <location>
        <begin position="6"/>
        <end position="24"/>
    </location>
</feature>
<gene>
    <name evidence="10" type="ORF">D5F11_016385</name>
    <name evidence="9" type="ORF">J6TS1_20090</name>
</gene>
<feature type="transmembrane region" description="Helical" evidence="8">
    <location>
        <begin position="102"/>
        <end position="123"/>
    </location>
</feature>
<dbReference type="Gene3D" id="1.20.1530.20">
    <property type="match status" value="2"/>
</dbReference>
<keyword evidence="4" id="KW-1003">Cell membrane</keyword>
<evidence type="ECO:0000256" key="8">
    <source>
        <dbReference type="SAM" id="Phobius"/>
    </source>
</evidence>
<comment type="similarity">
    <text evidence="2">Belongs to the auxin efflux carrier (TC 2.A.69) family.</text>
</comment>
<evidence type="ECO:0000256" key="2">
    <source>
        <dbReference type="ARBA" id="ARBA00010145"/>
    </source>
</evidence>
<dbReference type="InterPro" id="IPR004776">
    <property type="entry name" value="Mem_transp_PIN-like"/>
</dbReference>
<evidence type="ECO:0000256" key="5">
    <source>
        <dbReference type="ARBA" id="ARBA00022692"/>
    </source>
</evidence>
<keyword evidence="7 8" id="KW-0472">Membrane</keyword>
<proteinExistence type="inferred from homology"/>
<evidence type="ECO:0000313" key="9">
    <source>
        <dbReference type="EMBL" id="GIN96139.1"/>
    </source>
</evidence>
<evidence type="ECO:0000256" key="1">
    <source>
        <dbReference type="ARBA" id="ARBA00004651"/>
    </source>
</evidence>
<evidence type="ECO:0000256" key="4">
    <source>
        <dbReference type="ARBA" id="ARBA00022475"/>
    </source>
</evidence>
<feature type="transmembrane region" description="Helical" evidence="8">
    <location>
        <begin position="67"/>
        <end position="90"/>
    </location>
</feature>
<dbReference type="Proteomes" id="UP000680670">
    <property type="component" value="Unassembled WGS sequence"/>
</dbReference>
<dbReference type="Proteomes" id="UP000287296">
    <property type="component" value="Unassembled WGS sequence"/>
</dbReference>
<feature type="transmembrane region" description="Helical" evidence="8">
    <location>
        <begin position="255"/>
        <end position="275"/>
    </location>
</feature>
<feature type="transmembrane region" description="Helical" evidence="8">
    <location>
        <begin position="195"/>
        <end position="215"/>
    </location>
</feature>
<dbReference type="EMBL" id="BORJ01000004">
    <property type="protein sequence ID" value="GIN96139.1"/>
    <property type="molecule type" value="Genomic_DNA"/>
</dbReference>
<sequence>MEFTIVFQSILIITMMIMIGAVLARTSPLNSETRTLFINMIVNVAMPCIILSSIFHVDMDGDMFKKIILVFVLSIIINVVGIAIGWIFAVLFQKDSNRTREIALLSGLGNTGFIGIPLCAALFGPEGALYAAIFDAGVDVTIWTVGVVMLQKNRAFALHTLKSMINIPTAAIVIGLLAGFFNIKPPEIIIGLTDRLAALAAPLAMFYIGMMIMGLQRGKFRQSAPKMWVPITVKLILLPVVTIFMIHFFNFDSVLIQTVLIQSMMPTITLASILFARYSADEQMGALTTVLSTLLGLITIPFMVYVMSLFIN</sequence>
<dbReference type="Pfam" id="PF03547">
    <property type="entry name" value="Mem_trans"/>
    <property type="match status" value="1"/>
</dbReference>
<dbReference type="GO" id="GO:0005886">
    <property type="term" value="C:plasma membrane"/>
    <property type="evidence" value="ECO:0007669"/>
    <property type="project" value="UniProtKB-SubCell"/>
</dbReference>
<organism evidence="10 11">
    <name type="scientific">Siminovitchia terrae</name>
    <name type="common">Bacillus terrae</name>
    <dbReference type="NCBI Taxonomy" id="1914933"/>
    <lineage>
        <taxon>Bacteria</taxon>
        <taxon>Bacillati</taxon>
        <taxon>Bacillota</taxon>
        <taxon>Bacilli</taxon>
        <taxon>Bacillales</taxon>
        <taxon>Bacillaceae</taxon>
        <taxon>Siminovitchia</taxon>
    </lineage>
</organism>
<dbReference type="AlphaFoldDB" id="A0A429X5G2"/>
<feature type="transmembrane region" description="Helical" evidence="8">
    <location>
        <begin position="36"/>
        <end position="55"/>
    </location>
</feature>
<accession>A0A429X5G2</accession>
<dbReference type="EMBL" id="QYTW02000018">
    <property type="protein sequence ID" value="RST58609.1"/>
    <property type="molecule type" value="Genomic_DNA"/>
</dbReference>
<dbReference type="PANTHER" id="PTHR36838">
    <property type="entry name" value="AUXIN EFFLUX CARRIER FAMILY PROTEIN"/>
    <property type="match status" value="1"/>
</dbReference>
<dbReference type="GO" id="GO:0055085">
    <property type="term" value="P:transmembrane transport"/>
    <property type="evidence" value="ECO:0007669"/>
    <property type="project" value="InterPro"/>
</dbReference>
<evidence type="ECO:0000313" key="12">
    <source>
        <dbReference type="Proteomes" id="UP000680670"/>
    </source>
</evidence>
<keyword evidence="5 8" id="KW-0812">Transmembrane</keyword>
<keyword evidence="6 8" id="KW-1133">Transmembrane helix</keyword>
<protein>
    <submittedName>
        <fullName evidence="10">AEC family transporter</fullName>
    </submittedName>
    <submittedName>
        <fullName evidence="9">Permease</fullName>
    </submittedName>
</protein>
<dbReference type="OrthoDB" id="401182at2"/>
<name>A0A429X5G2_SIMTE</name>
<evidence type="ECO:0000256" key="6">
    <source>
        <dbReference type="ARBA" id="ARBA00022989"/>
    </source>
</evidence>
<keyword evidence="3" id="KW-0813">Transport</keyword>
<comment type="subcellular location">
    <subcellularLocation>
        <location evidence="1">Cell membrane</location>
        <topology evidence="1">Multi-pass membrane protein</topology>
    </subcellularLocation>
</comment>
<reference evidence="9 12" key="2">
    <citation type="submission" date="2021-03" db="EMBL/GenBank/DDBJ databases">
        <title>Antimicrobial resistance genes in bacteria isolated from Japanese honey, and their potential for conferring macrolide and lincosamide resistance in the American foulbrood pathogen Paenibacillus larvae.</title>
        <authorList>
            <person name="Okamoto M."/>
            <person name="Kumagai M."/>
            <person name="Kanamori H."/>
            <person name="Takamatsu D."/>
        </authorList>
    </citation>
    <scope>NUCLEOTIDE SEQUENCE [LARGE SCALE GENOMIC DNA]</scope>
    <source>
        <strain evidence="9 12">J6TS1</strain>
    </source>
</reference>
<feature type="transmembrane region" description="Helical" evidence="8">
    <location>
        <begin position="227"/>
        <end position="249"/>
    </location>
</feature>
<evidence type="ECO:0000256" key="3">
    <source>
        <dbReference type="ARBA" id="ARBA00022448"/>
    </source>
</evidence>
<evidence type="ECO:0000313" key="10">
    <source>
        <dbReference type="EMBL" id="RST58609.1"/>
    </source>
</evidence>
<dbReference type="InterPro" id="IPR038770">
    <property type="entry name" value="Na+/solute_symporter_sf"/>
</dbReference>
<evidence type="ECO:0000313" key="11">
    <source>
        <dbReference type="Proteomes" id="UP000287296"/>
    </source>
</evidence>
<keyword evidence="12" id="KW-1185">Reference proteome</keyword>
<feature type="transmembrane region" description="Helical" evidence="8">
    <location>
        <begin position="163"/>
        <end position="183"/>
    </location>
</feature>